<keyword evidence="1" id="KW-0732">Signal</keyword>
<dbReference type="CDD" id="cd05379">
    <property type="entry name" value="CAP_bacterial"/>
    <property type="match status" value="1"/>
</dbReference>
<dbReference type="Proteomes" id="UP001140217">
    <property type="component" value="Unassembled WGS sequence"/>
</dbReference>
<evidence type="ECO:0000313" key="4">
    <source>
        <dbReference type="Proteomes" id="UP001140217"/>
    </source>
</evidence>
<reference evidence="3" key="1">
    <citation type="submission" date="2022-07" db="EMBL/GenBank/DDBJ databases">
        <title>Phylogenomic reconstructions and comparative analyses of Kickxellomycotina fungi.</title>
        <authorList>
            <person name="Reynolds N.K."/>
            <person name="Stajich J.E."/>
            <person name="Barry K."/>
            <person name="Grigoriev I.V."/>
            <person name="Crous P."/>
            <person name="Smith M.E."/>
        </authorList>
    </citation>
    <scope>NUCLEOTIDE SEQUENCE</scope>
    <source>
        <strain evidence="3">NBRC 105414</strain>
    </source>
</reference>
<evidence type="ECO:0000259" key="2">
    <source>
        <dbReference type="Pfam" id="PF00188"/>
    </source>
</evidence>
<dbReference type="SUPFAM" id="SSF55797">
    <property type="entry name" value="PR-1-like"/>
    <property type="match status" value="1"/>
</dbReference>
<sequence>MKLLSLGCVVASAIALLSAGDGVAARPLRFERRSQASHSGGYAVAPAPAHGAGGYQSQAADYSAVDPMAAQLLCLVNKERRRVGVQPVSIHPAFMRSALEHSMYQARVGEMTHSDPENGSAGARLARANFRMKTASENIAEAPAGSAETVFKMWCGDASHYGNMVDPDADFMGVSNYKGYWTQDFGSSLDKVPASEYMSLPGTC</sequence>
<feature type="domain" description="SCP" evidence="2">
    <location>
        <begin position="75"/>
        <end position="181"/>
    </location>
</feature>
<proteinExistence type="predicted"/>
<dbReference type="Gene3D" id="3.40.33.10">
    <property type="entry name" value="CAP"/>
    <property type="match status" value="1"/>
</dbReference>
<feature type="signal peptide" evidence="1">
    <location>
        <begin position="1"/>
        <end position="25"/>
    </location>
</feature>
<dbReference type="Pfam" id="PF00188">
    <property type="entry name" value="CAP"/>
    <property type="match status" value="1"/>
</dbReference>
<dbReference type="EMBL" id="JANBUL010000023">
    <property type="protein sequence ID" value="KAJ2784619.1"/>
    <property type="molecule type" value="Genomic_DNA"/>
</dbReference>
<protein>
    <recommendedName>
        <fullName evidence="2">SCP domain-containing protein</fullName>
    </recommendedName>
</protein>
<gene>
    <name evidence="3" type="ORF">H4R18_000998</name>
</gene>
<comment type="caution">
    <text evidence="3">The sequence shown here is derived from an EMBL/GenBank/DDBJ whole genome shotgun (WGS) entry which is preliminary data.</text>
</comment>
<keyword evidence="4" id="KW-1185">Reference proteome</keyword>
<organism evidence="3 4">
    <name type="scientific">Coemansia javaensis</name>
    <dbReference type="NCBI Taxonomy" id="2761396"/>
    <lineage>
        <taxon>Eukaryota</taxon>
        <taxon>Fungi</taxon>
        <taxon>Fungi incertae sedis</taxon>
        <taxon>Zoopagomycota</taxon>
        <taxon>Kickxellomycotina</taxon>
        <taxon>Kickxellomycetes</taxon>
        <taxon>Kickxellales</taxon>
        <taxon>Kickxellaceae</taxon>
        <taxon>Coemansia</taxon>
    </lineage>
</organism>
<feature type="chain" id="PRO_5040745935" description="SCP domain-containing protein" evidence="1">
    <location>
        <begin position="26"/>
        <end position="204"/>
    </location>
</feature>
<accession>A0A9W8LM71</accession>
<dbReference type="AlphaFoldDB" id="A0A9W8LM71"/>
<dbReference type="InterPro" id="IPR035940">
    <property type="entry name" value="CAP_sf"/>
</dbReference>
<dbReference type="PANTHER" id="PTHR31157:SF1">
    <property type="entry name" value="SCP DOMAIN-CONTAINING PROTEIN"/>
    <property type="match status" value="1"/>
</dbReference>
<dbReference type="InterPro" id="IPR014044">
    <property type="entry name" value="CAP_dom"/>
</dbReference>
<name>A0A9W8LM71_9FUNG</name>
<evidence type="ECO:0000256" key="1">
    <source>
        <dbReference type="SAM" id="SignalP"/>
    </source>
</evidence>
<dbReference type="PANTHER" id="PTHR31157">
    <property type="entry name" value="SCP DOMAIN-CONTAINING PROTEIN"/>
    <property type="match status" value="1"/>
</dbReference>
<evidence type="ECO:0000313" key="3">
    <source>
        <dbReference type="EMBL" id="KAJ2784619.1"/>
    </source>
</evidence>
<dbReference type="OrthoDB" id="568194at2759"/>